<evidence type="ECO:0000313" key="4">
    <source>
        <dbReference type="Proteomes" id="UP001458880"/>
    </source>
</evidence>
<organism evidence="2 4">
    <name type="scientific">Popillia japonica</name>
    <name type="common">Japanese beetle</name>
    <dbReference type="NCBI Taxonomy" id="7064"/>
    <lineage>
        <taxon>Eukaryota</taxon>
        <taxon>Metazoa</taxon>
        <taxon>Ecdysozoa</taxon>
        <taxon>Arthropoda</taxon>
        <taxon>Hexapoda</taxon>
        <taxon>Insecta</taxon>
        <taxon>Pterygota</taxon>
        <taxon>Neoptera</taxon>
        <taxon>Endopterygota</taxon>
        <taxon>Coleoptera</taxon>
        <taxon>Polyphaga</taxon>
        <taxon>Scarabaeiformia</taxon>
        <taxon>Scarabaeidae</taxon>
        <taxon>Rutelinae</taxon>
        <taxon>Popillia</taxon>
    </lineage>
</organism>
<dbReference type="Pfam" id="PF20700">
    <property type="entry name" value="Mutator"/>
    <property type="match status" value="1"/>
</dbReference>
<evidence type="ECO:0000313" key="2">
    <source>
        <dbReference type="EMBL" id="KAK9701326.1"/>
    </source>
</evidence>
<dbReference type="AlphaFoldDB" id="A0AAW1JDP1"/>
<gene>
    <name evidence="3" type="ORF">QE152_g30614</name>
    <name evidence="2" type="ORF">QE152_g30692</name>
</gene>
<feature type="domain" description="Mutator-like transposase" evidence="1">
    <location>
        <begin position="111"/>
        <end position="173"/>
    </location>
</feature>
<proteinExistence type="predicted"/>
<evidence type="ECO:0000313" key="3">
    <source>
        <dbReference type="EMBL" id="KAK9701405.1"/>
    </source>
</evidence>
<evidence type="ECO:0000259" key="1">
    <source>
        <dbReference type="Pfam" id="PF20700"/>
    </source>
</evidence>
<accession>A0AAW1JDP1</accession>
<dbReference type="InterPro" id="IPR049012">
    <property type="entry name" value="Mutator_transp_dom"/>
</dbReference>
<comment type="caution">
    <text evidence="2">The sequence shown here is derived from an EMBL/GenBank/DDBJ whole genome shotgun (WGS) entry which is preliminary data.</text>
</comment>
<reference evidence="2 4" key="2">
    <citation type="journal article" date="2024" name="BMC Genomics">
        <title>De novo assembly and annotation of Popillia japonica's genome with initial clues to its potential as an invasive pest.</title>
        <authorList>
            <person name="Cucini C."/>
            <person name="Boschi S."/>
            <person name="Funari R."/>
            <person name="Cardaioli E."/>
            <person name="Iannotti N."/>
            <person name="Marturano G."/>
            <person name="Paoli F."/>
            <person name="Bruttini M."/>
            <person name="Carapelli A."/>
            <person name="Frati F."/>
            <person name="Nardi F."/>
        </authorList>
    </citation>
    <scope>NUCLEOTIDE SEQUENCE [LARGE SCALE GENOMIC DNA]</scope>
    <source>
        <strain evidence="2">DMR45628</strain>
    </source>
</reference>
<keyword evidence="4" id="KW-1185">Reference proteome</keyword>
<name>A0AAW1JDP1_POPJA</name>
<sequence length="236" mass="26820">MRKSRARLSRRPSSRSRTKRVIALKRTLANKQTNKPLDHMIIDQSVSSSLLIDMEEMWENTFEQPIPTQLDDVEVHSEDLQNAWGTDEEFRSIMSEQLHVEVVAPENKISGNRIVHLNHLLGTTIRISKQHARSCTAGNLYIDKETRSGLVSTLVYKCNTCEKIFSCTTEDPSAPIINKAAFAKLFLSIKMKCLECVLPEIIRGNLKRGLRCVDPEYIMNAQKYNANTKCKTLASI</sequence>
<dbReference type="EMBL" id="JASPKY010000416">
    <property type="protein sequence ID" value="KAK9701326.1"/>
    <property type="molecule type" value="Genomic_DNA"/>
</dbReference>
<protein>
    <recommendedName>
        <fullName evidence="1">Mutator-like transposase domain-containing protein</fullName>
    </recommendedName>
</protein>
<reference evidence="2" key="1">
    <citation type="submission" date="2023-05" db="EMBL/GenBank/DDBJ databases">
        <authorList>
            <person name="Nardi F."/>
            <person name="Carapelli A."/>
            <person name="Cucini C."/>
        </authorList>
    </citation>
    <scope>NUCLEOTIDE SEQUENCE</scope>
    <source>
        <strain evidence="2">DMR45628</strain>
        <tissue evidence="2">Testes</tissue>
    </source>
</reference>
<dbReference type="EMBL" id="JASPKY010000414">
    <property type="protein sequence ID" value="KAK9701405.1"/>
    <property type="molecule type" value="Genomic_DNA"/>
</dbReference>
<dbReference type="Proteomes" id="UP001458880">
    <property type="component" value="Unassembled WGS sequence"/>
</dbReference>